<dbReference type="OrthoDB" id="9813689at2"/>
<evidence type="ECO:0000256" key="3">
    <source>
        <dbReference type="ARBA" id="ARBA00022989"/>
    </source>
</evidence>
<feature type="transmembrane region" description="Helical" evidence="6">
    <location>
        <begin position="85"/>
        <end position="104"/>
    </location>
</feature>
<comment type="caution">
    <text evidence="7">The sequence shown here is derived from an EMBL/GenBank/DDBJ whole genome shotgun (WGS) entry which is preliminary data.</text>
</comment>
<feature type="transmembrane region" description="Helical" evidence="6">
    <location>
        <begin position="111"/>
        <end position="132"/>
    </location>
</feature>
<evidence type="ECO:0000256" key="4">
    <source>
        <dbReference type="ARBA" id="ARBA00023136"/>
    </source>
</evidence>
<feature type="transmembrane region" description="Helical" evidence="6">
    <location>
        <begin position="20"/>
        <end position="42"/>
    </location>
</feature>
<proteinExistence type="predicted"/>
<feature type="binding site" evidence="5">
    <location>
        <position position="43"/>
    </location>
    <ligand>
        <name>Zn(2+)</name>
        <dbReference type="ChEBI" id="CHEBI:29105"/>
    </ligand>
</feature>
<evidence type="ECO:0000256" key="1">
    <source>
        <dbReference type="ARBA" id="ARBA00004141"/>
    </source>
</evidence>
<sequence length="196" mass="21081">MAPVVQLASLILIVVAPSLIARISIAIYLVGATLLFATSAIYHRGTWSPRMGGFLRRLDHANIFVFIAGTYTPLALLLLDAGHATVLLTLIWAIAAFGIAFKLGWMGAPRWLYTGLYIAMGWVAVGWLIPFWNAGGPLIVALIIAGGLIYSAGAVVYARKRPDPAPAWFGYHEVFHVATVVAALCHFAAIAIITLR</sequence>
<keyword evidence="3 6" id="KW-1133">Transmembrane helix</keyword>
<organism evidence="7 8">
    <name type="scientific">Propioniciclava sinopodophylli</name>
    <dbReference type="NCBI Taxonomy" id="1837344"/>
    <lineage>
        <taxon>Bacteria</taxon>
        <taxon>Bacillati</taxon>
        <taxon>Actinomycetota</taxon>
        <taxon>Actinomycetes</taxon>
        <taxon>Propionibacteriales</taxon>
        <taxon>Propionibacteriaceae</taxon>
        <taxon>Propioniciclava</taxon>
    </lineage>
</organism>
<keyword evidence="5" id="KW-0479">Metal-binding</keyword>
<feature type="binding site" evidence="5">
    <location>
        <position position="176"/>
    </location>
    <ligand>
        <name>Zn(2+)</name>
        <dbReference type="ChEBI" id="CHEBI:29105"/>
    </ligand>
</feature>
<feature type="transmembrane region" description="Helical" evidence="6">
    <location>
        <begin position="170"/>
        <end position="195"/>
    </location>
</feature>
<gene>
    <name evidence="7" type="ORF">ET989_09770</name>
</gene>
<evidence type="ECO:0000256" key="6">
    <source>
        <dbReference type="SAM" id="Phobius"/>
    </source>
</evidence>
<dbReference type="Pfam" id="PF03006">
    <property type="entry name" value="HlyIII"/>
    <property type="match status" value="1"/>
</dbReference>
<keyword evidence="5" id="KW-0862">Zinc</keyword>
<keyword evidence="4 6" id="KW-0472">Membrane</keyword>
<dbReference type="InterPro" id="IPR004254">
    <property type="entry name" value="AdipoR/HlyIII-related"/>
</dbReference>
<keyword evidence="8" id="KW-1185">Reference proteome</keyword>
<dbReference type="GO" id="GO:0046872">
    <property type="term" value="F:metal ion binding"/>
    <property type="evidence" value="ECO:0007669"/>
    <property type="project" value="UniProtKB-KW"/>
</dbReference>
<dbReference type="EMBL" id="SDMQ01000009">
    <property type="protein sequence ID" value="TBT84053.1"/>
    <property type="molecule type" value="Genomic_DNA"/>
</dbReference>
<keyword evidence="2 6" id="KW-0812">Transmembrane</keyword>
<evidence type="ECO:0000256" key="5">
    <source>
        <dbReference type="PIRSR" id="PIRSR604254-1"/>
    </source>
</evidence>
<feature type="binding site" evidence="5">
    <location>
        <position position="172"/>
    </location>
    <ligand>
        <name>Zn(2+)</name>
        <dbReference type="ChEBI" id="CHEBI:29105"/>
    </ligand>
</feature>
<protein>
    <submittedName>
        <fullName evidence="7">Hemolysin III family protein</fullName>
    </submittedName>
</protein>
<dbReference type="AlphaFoldDB" id="A0A4Q9KCQ3"/>
<evidence type="ECO:0000313" key="7">
    <source>
        <dbReference type="EMBL" id="TBT84053.1"/>
    </source>
</evidence>
<dbReference type="GO" id="GO:0016020">
    <property type="term" value="C:membrane"/>
    <property type="evidence" value="ECO:0007669"/>
    <property type="project" value="UniProtKB-SubCell"/>
</dbReference>
<dbReference type="PANTHER" id="PTHR20855:SF3">
    <property type="entry name" value="LD03007P"/>
    <property type="match status" value="1"/>
</dbReference>
<dbReference type="Proteomes" id="UP000292373">
    <property type="component" value="Unassembled WGS sequence"/>
</dbReference>
<reference evidence="7 8" key="1">
    <citation type="submission" date="2019-01" db="EMBL/GenBank/DDBJ databases">
        <title>Lactibacter flavus gen. nov., sp. nov., a novel bacterium of the family Propionibacteriaceae isolated from raw milk and dairy products.</title>
        <authorList>
            <person name="Huptas C."/>
            <person name="Wenning M."/>
            <person name="Breitenwieser F."/>
            <person name="Doll E."/>
            <person name="Von Neubeck M."/>
            <person name="Busse H.-J."/>
            <person name="Scherer S."/>
        </authorList>
    </citation>
    <scope>NUCLEOTIDE SEQUENCE [LARGE SCALE GENOMIC DNA]</scope>
    <source>
        <strain evidence="7 8">KCTC 33808</strain>
    </source>
</reference>
<evidence type="ECO:0000313" key="8">
    <source>
        <dbReference type="Proteomes" id="UP000292373"/>
    </source>
</evidence>
<feature type="transmembrane region" description="Helical" evidence="6">
    <location>
        <begin position="138"/>
        <end position="158"/>
    </location>
</feature>
<feature type="transmembrane region" description="Helical" evidence="6">
    <location>
        <begin position="63"/>
        <end position="79"/>
    </location>
</feature>
<dbReference type="PANTHER" id="PTHR20855">
    <property type="entry name" value="ADIPOR/PROGESTIN RECEPTOR-RELATED"/>
    <property type="match status" value="1"/>
</dbReference>
<comment type="subcellular location">
    <subcellularLocation>
        <location evidence="1">Membrane</location>
        <topology evidence="1">Multi-pass membrane protein</topology>
    </subcellularLocation>
</comment>
<name>A0A4Q9KCQ3_9ACTN</name>
<accession>A0A4Q9KCQ3</accession>
<evidence type="ECO:0000256" key="2">
    <source>
        <dbReference type="ARBA" id="ARBA00022692"/>
    </source>
</evidence>